<dbReference type="EMBL" id="SPKJ01000031">
    <property type="protein sequence ID" value="MYZ48212.1"/>
    <property type="molecule type" value="Genomic_DNA"/>
</dbReference>
<evidence type="ECO:0000256" key="1">
    <source>
        <dbReference type="ARBA" id="ARBA00023015"/>
    </source>
</evidence>
<protein>
    <submittedName>
        <fullName evidence="5">MurR/RpiR family transcriptional regulator</fullName>
    </submittedName>
</protein>
<feature type="domain" description="HTH rpiR-type" evidence="4">
    <location>
        <begin position="2"/>
        <end position="78"/>
    </location>
</feature>
<dbReference type="InterPro" id="IPR001347">
    <property type="entry name" value="SIS_dom"/>
</dbReference>
<dbReference type="GO" id="GO:0003677">
    <property type="term" value="F:DNA binding"/>
    <property type="evidence" value="ECO:0007669"/>
    <property type="project" value="UniProtKB-KW"/>
</dbReference>
<gene>
    <name evidence="5" type="ORF">E4O86_10870</name>
</gene>
<dbReference type="AlphaFoldDB" id="A0A964T5E3"/>
<organism evidence="5 6">
    <name type="scientific">Propylenella binzhouense</name>
    <dbReference type="NCBI Taxonomy" id="2555902"/>
    <lineage>
        <taxon>Bacteria</taxon>
        <taxon>Pseudomonadati</taxon>
        <taxon>Pseudomonadota</taxon>
        <taxon>Alphaproteobacteria</taxon>
        <taxon>Hyphomicrobiales</taxon>
        <taxon>Propylenellaceae</taxon>
        <taxon>Propylenella</taxon>
    </lineage>
</organism>
<evidence type="ECO:0000259" key="4">
    <source>
        <dbReference type="PROSITE" id="PS51071"/>
    </source>
</evidence>
<dbReference type="InterPro" id="IPR009057">
    <property type="entry name" value="Homeodomain-like_sf"/>
</dbReference>
<dbReference type="Pfam" id="PF01380">
    <property type="entry name" value="SIS"/>
    <property type="match status" value="1"/>
</dbReference>
<dbReference type="SUPFAM" id="SSF53697">
    <property type="entry name" value="SIS domain"/>
    <property type="match status" value="1"/>
</dbReference>
<keyword evidence="2" id="KW-0238">DNA-binding</keyword>
<evidence type="ECO:0000256" key="2">
    <source>
        <dbReference type="ARBA" id="ARBA00023125"/>
    </source>
</evidence>
<evidence type="ECO:0000313" key="6">
    <source>
        <dbReference type="Proteomes" id="UP000773614"/>
    </source>
</evidence>
<dbReference type="GO" id="GO:1901135">
    <property type="term" value="P:carbohydrate derivative metabolic process"/>
    <property type="evidence" value="ECO:0007669"/>
    <property type="project" value="InterPro"/>
</dbReference>
<dbReference type="InterPro" id="IPR036388">
    <property type="entry name" value="WH-like_DNA-bd_sf"/>
</dbReference>
<keyword evidence="6" id="KW-1185">Reference proteome</keyword>
<reference evidence="5" key="1">
    <citation type="submission" date="2019-03" db="EMBL/GenBank/DDBJ databases">
        <title>Afifella sp. nov., isolated from activated sludge.</title>
        <authorList>
            <person name="Li Q."/>
            <person name="Liu Y."/>
        </authorList>
    </citation>
    <scope>NUCLEOTIDE SEQUENCE</scope>
    <source>
        <strain evidence="5">L72</strain>
    </source>
</reference>
<sequence>MASIVEGIRARADGMTPAERKVARALLARFPVLGLSTVAEFAESAGVSPPTILRFTARLGFSSYAEFQRRLREELEAQIETPLAKHGLAGGRPAGGPPHMAFAEAACANVAATFDSLPPTEFRAIVDLLADARRPIHLIGGRFTDPLARYMAAHLRILRPAVSHVEGQPGNWRDHLMGFGRRDILVVFDVRRYQDDLVGLAEAAARLGATIVLLTDQWLSPVARIAAHVLPARIAAPSVWDSNAALLVLVEAIVAAVTEADPERSRARIEAREQLRD</sequence>
<keyword evidence="1" id="KW-0805">Transcription regulation</keyword>
<dbReference type="Gene3D" id="3.40.50.10490">
    <property type="entry name" value="Glucose-6-phosphate isomerase like protein, domain 1"/>
    <property type="match status" value="1"/>
</dbReference>
<dbReference type="CDD" id="cd05013">
    <property type="entry name" value="SIS_RpiR"/>
    <property type="match status" value="1"/>
</dbReference>
<dbReference type="PROSITE" id="PS51071">
    <property type="entry name" value="HTH_RPIR"/>
    <property type="match status" value="1"/>
</dbReference>
<comment type="caution">
    <text evidence="5">The sequence shown here is derived from an EMBL/GenBank/DDBJ whole genome shotgun (WGS) entry which is preliminary data.</text>
</comment>
<dbReference type="PANTHER" id="PTHR30514:SF18">
    <property type="entry name" value="RPIR-FAMILY TRANSCRIPTIONAL REGULATOR"/>
    <property type="match status" value="1"/>
</dbReference>
<dbReference type="RefSeq" id="WP_161140562.1">
    <property type="nucleotide sequence ID" value="NZ_SPKJ01000031.1"/>
</dbReference>
<dbReference type="GO" id="GO:0097367">
    <property type="term" value="F:carbohydrate derivative binding"/>
    <property type="evidence" value="ECO:0007669"/>
    <property type="project" value="InterPro"/>
</dbReference>
<dbReference type="Proteomes" id="UP000773614">
    <property type="component" value="Unassembled WGS sequence"/>
</dbReference>
<dbReference type="InterPro" id="IPR035472">
    <property type="entry name" value="RpiR-like_SIS"/>
</dbReference>
<dbReference type="InterPro" id="IPR000281">
    <property type="entry name" value="HTH_RpiR"/>
</dbReference>
<dbReference type="InterPro" id="IPR047640">
    <property type="entry name" value="RpiR-like"/>
</dbReference>
<accession>A0A964T5E3</accession>
<evidence type="ECO:0000256" key="3">
    <source>
        <dbReference type="ARBA" id="ARBA00023163"/>
    </source>
</evidence>
<dbReference type="Gene3D" id="1.10.10.10">
    <property type="entry name" value="Winged helix-like DNA-binding domain superfamily/Winged helix DNA-binding domain"/>
    <property type="match status" value="1"/>
</dbReference>
<dbReference type="Pfam" id="PF01418">
    <property type="entry name" value="HTH_6"/>
    <property type="match status" value="1"/>
</dbReference>
<dbReference type="OrthoDB" id="3574600at2"/>
<dbReference type="SUPFAM" id="SSF46689">
    <property type="entry name" value="Homeodomain-like"/>
    <property type="match status" value="1"/>
</dbReference>
<evidence type="ECO:0000313" key="5">
    <source>
        <dbReference type="EMBL" id="MYZ48212.1"/>
    </source>
</evidence>
<dbReference type="GO" id="GO:0003700">
    <property type="term" value="F:DNA-binding transcription factor activity"/>
    <property type="evidence" value="ECO:0007669"/>
    <property type="project" value="InterPro"/>
</dbReference>
<dbReference type="InterPro" id="IPR046348">
    <property type="entry name" value="SIS_dom_sf"/>
</dbReference>
<dbReference type="PANTHER" id="PTHR30514">
    <property type="entry name" value="GLUCOKINASE"/>
    <property type="match status" value="1"/>
</dbReference>
<name>A0A964T5E3_9HYPH</name>
<keyword evidence="3" id="KW-0804">Transcription</keyword>
<proteinExistence type="predicted"/>